<reference evidence="2" key="1">
    <citation type="submission" date="2021-01" db="EMBL/GenBank/DDBJ databases">
        <authorList>
            <person name="Corre E."/>
            <person name="Pelletier E."/>
            <person name="Niang G."/>
            <person name="Scheremetjew M."/>
            <person name="Finn R."/>
            <person name="Kale V."/>
            <person name="Holt S."/>
            <person name="Cochrane G."/>
            <person name="Meng A."/>
            <person name="Brown T."/>
            <person name="Cohen L."/>
        </authorList>
    </citation>
    <scope>NUCLEOTIDE SEQUENCE</scope>
    <source>
        <strain evidence="2">CCMP3124</strain>
    </source>
</reference>
<evidence type="ECO:0000256" key="1">
    <source>
        <dbReference type="SAM" id="MobiDB-lite"/>
    </source>
</evidence>
<feature type="region of interest" description="Disordered" evidence="1">
    <location>
        <begin position="42"/>
        <end position="65"/>
    </location>
</feature>
<accession>A0A7S1TLC7</accession>
<feature type="compositionally biased region" description="Polar residues" evidence="1">
    <location>
        <begin position="84"/>
        <end position="111"/>
    </location>
</feature>
<feature type="region of interest" description="Disordered" evidence="1">
    <location>
        <begin position="80"/>
        <end position="111"/>
    </location>
</feature>
<dbReference type="EMBL" id="HBGI01003029">
    <property type="protein sequence ID" value="CAD9240236.1"/>
    <property type="molecule type" value="Transcribed_RNA"/>
</dbReference>
<feature type="region of interest" description="Disordered" evidence="1">
    <location>
        <begin position="1"/>
        <end position="29"/>
    </location>
</feature>
<organism evidence="2">
    <name type="scientific">Erythrolobus australicus</name>
    <dbReference type="NCBI Taxonomy" id="1077150"/>
    <lineage>
        <taxon>Eukaryota</taxon>
        <taxon>Rhodophyta</taxon>
        <taxon>Bangiophyceae</taxon>
        <taxon>Porphyridiales</taxon>
        <taxon>Porphyridiaceae</taxon>
        <taxon>Erythrolobus</taxon>
    </lineage>
</organism>
<gene>
    <name evidence="2" type="ORF">EAUS1353_LOCUS1974</name>
</gene>
<proteinExistence type="predicted"/>
<feature type="compositionally biased region" description="Gly residues" evidence="1">
    <location>
        <begin position="1"/>
        <end position="11"/>
    </location>
</feature>
<evidence type="ECO:0000313" key="2">
    <source>
        <dbReference type="EMBL" id="CAD9240236.1"/>
    </source>
</evidence>
<name>A0A7S1TLC7_9RHOD</name>
<sequence>MEKAKGSGGTAGADVIRRALSSRRDGDIDAVARRNTFENQRMLRELSAPRTEQSRAPRGMLQVSLRGSFKESMKASWRGAAMSVSPTTPATRMSPSESFKQTDGAATSRARSSVKFSEEDVVVEVPARHTREYQLERMMNDMDVFERNQELDRAEKLNAWNGSWFVFGSKRAFRWSARAGSS</sequence>
<protein>
    <submittedName>
        <fullName evidence="2">Uncharacterized protein</fullName>
    </submittedName>
</protein>
<dbReference type="AlphaFoldDB" id="A0A7S1TLC7"/>